<evidence type="ECO:0000256" key="3">
    <source>
        <dbReference type="ARBA" id="ARBA00022723"/>
    </source>
</evidence>
<feature type="binding site" evidence="10">
    <location>
        <position position="39"/>
    </location>
    <ligand>
        <name>Mg(2+)</name>
        <dbReference type="ChEBI" id="CHEBI:18420"/>
    </ligand>
</feature>
<dbReference type="EMBL" id="QKTW01000026">
    <property type="protein sequence ID" value="PZF71228.1"/>
    <property type="molecule type" value="Genomic_DNA"/>
</dbReference>
<comment type="subunit">
    <text evidence="2 10">Homodimer.</text>
</comment>
<keyword evidence="6 10" id="KW-0460">Magnesium</keyword>
<evidence type="ECO:0000256" key="4">
    <source>
        <dbReference type="ARBA" id="ARBA00022741"/>
    </source>
</evidence>
<dbReference type="GO" id="GO:0046872">
    <property type="term" value="F:metal ion binding"/>
    <property type="evidence" value="ECO:0007669"/>
    <property type="project" value="UniProtKB-KW"/>
</dbReference>
<dbReference type="RefSeq" id="WP_111000696.1">
    <property type="nucleotide sequence ID" value="NZ_QKTW01000026.1"/>
</dbReference>
<feature type="binding site" evidence="10">
    <location>
        <begin position="148"/>
        <end position="151"/>
    </location>
    <ligand>
        <name>substrate</name>
    </ligand>
</feature>
<comment type="catalytic activity">
    <reaction evidence="9 10">
        <text>XTP + H2O = XMP + diphosphate + H(+)</text>
        <dbReference type="Rhea" id="RHEA:28610"/>
        <dbReference type="ChEBI" id="CHEBI:15377"/>
        <dbReference type="ChEBI" id="CHEBI:15378"/>
        <dbReference type="ChEBI" id="CHEBI:33019"/>
        <dbReference type="ChEBI" id="CHEBI:57464"/>
        <dbReference type="ChEBI" id="CHEBI:61314"/>
        <dbReference type="EC" id="3.6.1.66"/>
    </reaction>
</comment>
<protein>
    <recommendedName>
        <fullName evidence="10">dITP/XTP pyrophosphatase</fullName>
        <ecNumber evidence="10">3.6.1.66</ecNumber>
    </recommendedName>
    <alternativeName>
        <fullName evidence="10">Non-canonical purine NTP pyrophosphatase</fullName>
    </alternativeName>
    <alternativeName>
        <fullName evidence="10">Non-standard purine NTP pyrophosphatase</fullName>
    </alternativeName>
    <alternativeName>
        <fullName evidence="10">Nucleoside-triphosphate diphosphatase</fullName>
    </alternativeName>
    <alternativeName>
        <fullName evidence="10">Nucleoside-triphosphate pyrophosphatase</fullName>
        <shortName evidence="10">NTPase</shortName>
    </alternativeName>
</protein>
<dbReference type="GO" id="GO:0017111">
    <property type="term" value="F:ribonucleoside triphosphate phosphatase activity"/>
    <property type="evidence" value="ECO:0007669"/>
    <property type="project" value="InterPro"/>
</dbReference>
<dbReference type="EC" id="3.6.1.66" evidence="10"/>
<keyword evidence="13" id="KW-1185">Reference proteome</keyword>
<feature type="binding site" evidence="10">
    <location>
        <position position="171"/>
    </location>
    <ligand>
        <name>substrate</name>
    </ligand>
</feature>
<evidence type="ECO:0000256" key="2">
    <source>
        <dbReference type="ARBA" id="ARBA00011738"/>
    </source>
</evidence>
<dbReference type="FunFam" id="3.90.950.10:FF:000001">
    <property type="entry name" value="dITP/XTP pyrophosphatase"/>
    <property type="match status" value="1"/>
</dbReference>
<comment type="similarity">
    <text evidence="1 10 11">Belongs to the HAM1 NTPase family.</text>
</comment>
<dbReference type="PANTHER" id="PTHR11067">
    <property type="entry name" value="INOSINE TRIPHOSPHATE PYROPHOSPHATASE/HAM1 PROTEIN"/>
    <property type="match status" value="1"/>
</dbReference>
<dbReference type="InterPro" id="IPR002637">
    <property type="entry name" value="RdgB/HAM1"/>
</dbReference>
<proteinExistence type="inferred from homology"/>
<comment type="catalytic activity">
    <reaction evidence="8 10">
        <text>dITP + H2O = dIMP + diphosphate + H(+)</text>
        <dbReference type="Rhea" id="RHEA:28342"/>
        <dbReference type="ChEBI" id="CHEBI:15377"/>
        <dbReference type="ChEBI" id="CHEBI:15378"/>
        <dbReference type="ChEBI" id="CHEBI:33019"/>
        <dbReference type="ChEBI" id="CHEBI:61194"/>
        <dbReference type="ChEBI" id="CHEBI:61382"/>
        <dbReference type="EC" id="3.6.1.66"/>
    </reaction>
</comment>
<dbReference type="GO" id="GO:0036222">
    <property type="term" value="F:XTP diphosphatase activity"/>
    <property type="evidence" value="ECO:0007669"/>
    <property type="project" value="UniProtKB-UniRule"/>
</dbReference>
<comment type="cofactor">
    <cofactor evidence="10">
        <name>Mg(2+)</name>
        <dbReference type="ChEBI" id="CHEBI:18420"/>
    </cofactor>
    <text evidence="10">Binds 1 Mg(2+) ion per subunit.</text>
</comment>
<evidence type="ECO:0000256" key="8">
    <source>
        <dbReference type="ARBA" id="ARBA00051875"/>
    </source>
</evidence>
<dbReference type="InterPro" id="IPR020922">
    <property type="entry name" value="dITP/XTP_pyrophosphatase"/>
</dbReference>
<evidence type="ECO:0000256" key="5">
    <source>
        <dbReference type="ARBA" id="ARBA00022801"/>
    </source>
</evidence>
<keyword evidence="3 10" id="KW-0479">Metal-binding</keyword>
<dbReference type="GO" id="GO:0009146">
    <property type="term" value="P:purine nucleoside triphosphate catabolic process"/>
    <property type="evidence" value="ECO:0007669"/>
    <property type="project" value="UniProtKB-UniRule"/>
</dbReference>
<dbReference type="OrthoDB" id="9807456at2"/>
<feature type="binding site" evidence="10">
    <location>
        <position position="68"/>
    </location>
    <ligand>
        <name>Mg(2+)</name>
        <dbReference type="ChEBI" id="CHEBI:18420"/>
    </ligand>
</feature>
<dbReference type="Gene3D" id="3.90.950.10">
    <property type="match status" value="1"/>
</dbReference>
<dbReference type="HAMAP" id="MF_01405">
    <property type="entry name" value="Non_canon_purine_NTPase"/>
    <property type="match status" value="1"/>
</dbReference>
<comment type="function">
    <text evidence="10">Pyrophosphatase that catalyzes the hydrolysis of nucleoside triphosphates to their monophosphate derivatives, with a high preference for the non-canonical purine nucleotides XTP (xanthosine triphosphate), dITP (deoxyinosine triphosphate) and ITP. Seems to function as a house-cleaning enzyme that removes non-canonical purine nucleotides from the nucleotide pool, thus preventing their incorporation into DNA/RNA and avoiding chromosomal lesions.</text>
</comment>
<evidence type="ECO:0000256" key="6">
    <source>
        <dbReference type="ARBA" id="ARBA00022842"/>
    </source>
</evidence>
<evidence type="ECO:0000256" key="10">
    <source>
        <dbReference type="HAMAP-Rule" id="MF_01405"/>
    </source>
</evidence>
<organism evidence="12 13">
    <name type="scientific">Taibaiella soli</name>
    <dbReference type="NCBI Taxonomy" id="1649169"/>
    <lineage>
        <taxon>Bacteria</taxon>
        <taxon>Pseudomonadati</taxon>
        <taxon>Bacteroidota</taxon>
        <taxon>Chitinophagia</taxon>
        <taxon>Chitinophagales</taxon>
        <taxon>Chitinophagaceae</taxon>
        <taxon>Taibaiella</taxon>
    </lineage>
</organism>
<dbReference type="GO" id="GO:0000166">
    <property type="term" value="F:nucleotide binding"/>
    <property type="evidence" value="ECO:0007669"/>
    <property type="project" value="UniProtKB-KW"/>
</dbReference>
<dbReference type="InterPro" id="IPR029001">
    <property type="entry name" value="ITPase-like_fam"/>
</dbReference>
<evidence type="ECO:0000313" key="13">
    <source>
        <dbReference type="Proteomes" id="UP000248745"/>
    </source>
</evidence>
<evidence type="ECO:0000256" key="7">
    <source>
        <dbReference type="ARBA" id="ARBA00023080"/>
    </source>
</evidence>
<dbReference type="PANTHER" id="PTHR11067:SF9">
    <property type="entry name" value="INOSINE TRIPHOSPHATE PYROPHOSPHATASE"/>
    <property type="match status" value="1"/>
</dbReference>
<dbReference type="GO" id="GO:0035870">
    <property type="term" value="F:dITP diphosphatase activity"/>
    <property type="evidence" value="ECO:0007669"/>
    <property type="project" value="UniProtKB-UniRule"/>
</dbReference>
<evidence type="ECO:0000256" key="1">
    <source>
        <dbReference type="ARBA" id="ARBA00008023"/>
    </source>
</evidence>
<evidence type="ECO:0000313" key="12">
    <source>
        <dbReference type="EMBL" id="PZF71228.1"/>
    </source>
</evidence>
<dbReference type="GO" id="GO:0009117">
    <property type="term" value="P:nucleotide metabolic process"/>
    <property type="evidence" value="ECO:0007669"/>
    <property type="project" value="UniProtKB-KW"/>
</dbReference>
<feature type="binding site" evidence="10">
    <location>
        <position position="69"/>
    </location>
    <ligand>
        <name>substrate</name>
    </ligand>
</feature>
<keyword evidence="4 10" id="KW-0547">Nucleotide-binding</keyword>
<reference evidence="12 13" key="1">
    <citation type="submission" date="2018-06" db="EMBL/GenBank/DDBJ databases">
        <title>Mucibacter soli gen. nov., sp. nov., a new member of the family Chitinophagaceae producing mucin.</title>
        <authorList>
            <person name="Kim M.-K."/>
            <person name="Park S."/>
            <person name="Kim T.-S."/>
            <person name="Joung Y."/>
            <person name="Han J.-H."/>
            <person name="Kim S.B."/>
        </authorList>
    </citation>
    <scope>NUCLEOTIDE SEQUENCE [LARGE SCALE GENOMIC DNA]</scope>
    <source>
        <strain evidence="12 13">R1-15</strain>
    </source>
</reference>
<dbReference type="GO" id="GO:0005829">
    <property type="term" value="C:cytosol"/>
    <property type="evidence" value="ECO:0007669"/>
    <property type="project" value="TreeGrafter"/>
</dbReference>
<dbReference type="AlphaFoldDB" id="A0A2W2AU37"/>
<dbReference type="Proteomes" id="UP000248745">
    <property type="component" value="Unassembled WGS sequence"/>
</dbReference>
<keyword evidence="7 10" id="KW-0546">Nucleotide metabolism</keyword>
<feature type="active site" description="Proton acceptor" evidence="10">
    <location>
        <position position="68"/>
    </location>
</feature>
<comment type="caution">
    <text evidence="12">The sequence shown here is derived from an EMBL/GenBank/DDBJ whole genome shotgun (WGS) entry which is preliminary data.</text>
</comment>
<gene>
    <name evidence="12" type="primary">rdgB</name>
    <name evidence="12" type="ORF">DN068_19845</name>
</gene>
<feature type="binding site" evidence="10">
    <location>
        <begin position="176"/>
        <end position="177"/>
    </location>
    <ligand>
        <name>substrate</name>
    </ligand>
</feature>
<dbReference type="NCBIfam" id="TIGR00042">
    <property type="entry name" value="RdgB/HAM1 family non-canonical purine NTP pyrophosphatase"/>
    <property type="match status" value="1"/>
</dbReference>
<evidence type="ECO:0000256" key="9">
    <source>
        <dbReference type="ARBA" id="ARBA00052017"/>
    </source>
</evidence>
<comment type="catalytic activity">
    <reaction evidence="10">
        <text>ITP + H2O = IMP + diphosphate + H(+)</text>
        <dbReference type="Rhea" id="RHEA:29399"/>
        <dbReference type="ChEBI" id="CHEBI:15377"/>
        <dbReference type="ChEBI" id="CHEBI:15378"/>
        <dbReference type="ChEBI" id="CHEBI:33019"/>
        <dbReference type="ChEBI" id="CHEBI:58053"/>
        <dbReference type="ChEBI" id="CHEBI:61402"/>
        <dbReference type="EC" id="3.6.1.66"/>
    </reaction>
</comment>
<dbReference type="CDD" id="cd00515">
    <property type="entry name" value="HAM1"/>
    <property type="match status" value="1"/>
</dbReference>
<dbReference type="GO" id="GO:0036220">
    <property type="term" value="F:ITP diphosphatase activity"/>
    <property type="evidence" value="ECO:0007669"/>
    <property type="project" value="UniProtKB-UniRule"/>
</dbReference>
<evidence type="ECO:0000256" key="11">
    <source>
        <dbReference type="RuleBase" id="RU003781"/>
    </source>
</evidence>
<accession>A0A2W2AU37</accession>
<keyword evidence="5 10" id="KW-0378">Hydrolase</keyword>
<feature type="binding site" evidence="10">
    <location>
        <begin position="8"/>
        <end position="13"/>
    </location>
    <ligand>
        <name>substrate</name>
    </ligand>
</feature>
<dbReference type="SUPFAM" id="SSF52972">
    <property type="entry name" value="ITPase-like"/>
    <property type="match status" value="1"/>
</dbReference>
<name>A0A2W2AU37_9BACT</name>
<sequence length="193" mass="21450">MKELVIASNNQGKIREIRHLLQDFELLSLADISFTDEIEEPYDTFEENAQVKAATIFNFSGKNVFADDSGICVDALNGAPGVFSARYAGEPKDDDRNLQLVLENIKNATNRAAHYKAVICLIWEEQTYFFEGICRGTLLDAPRGGGGFGYDPIFVPDGYDQTFAELSLDIKNQISHRGKALKAMAAFLNEGMR</sequence>
<dbReference type="Pfam" id="PF01725">
    <property type="entry name" value="Ham1p_like"/>
    <property type="match status" value="1"/>
</dbReference>